<protein>
    <submittedName>
        <fullName evidence="1">Uncharacterized protein</fullName>
    </submittedName>
</protein>
<dbReference type="Proteomes" id="UP001139054">
    <property type="component" value="Unassembled WGS sequence"/>
</dbReference>
<accession>A0A9X1R6W9</accession>
<comment type="caution">
    <text evidence="1">The sequence shown here is derived from an EMBL/GenBank/DDBJ whole genome shotgun (WGS) entry which is preliminary data.</text>
</comment>
<dbReference type="RefSeq" id="WP_237889699.1">
    <property type="nucleotide sequence ID" value="NZ_JAKLTY010000002.1"/>
</dbReference>
<gene>
    <name evidence="1" type="ORF">L6654_03095</name>
</gene>
<name>A0A9X1R6W9_9BRAD</name>
<evidence type="ECO:0000313" key="1">
    <source>
        <dbReference type="EMBL" id="MCG2625598.1"/>
    </source>
</evidence>
<dbReference type="AlphaFoldDB" id="A0A9X1R6W9"/>
<evidence type="ECO:0000313" key="2">
    <source>
        <dbReference type="Proteomes" id="UP001139054"/>
    </source>
</evidence>
<sequence length="60" mass="6812">MRVLSEQLEALRVEAIECALIRDLSTDRTKREFFAKLADRLTQLASDVEHAIEKGPRLSA</sequence>
<proteinExistence type="predicted"/>
<dbReference type="EMBL" id="JAKLTY010000002">
    <property type="protein sequence ID" value="MCG2625598.1"/>
    <property type="molecule type" value="Genomic_DNA"/>
</dbReference>
<organism evidence="1 2">
    <name type="scientific">Bradyrhizobium zhengyangense</name>
    <dbReference type="NCBI Taxonomy" id="2911009"/>
    <lineage>
        <taxon>Bacteria</taxon>
        <taxon>Pseudomonadati</taxon>
        <taxon>Pseudomonadota</taxon>
        <taxon>Alphaproteobacteria</taxon>
        <taxon>Hyphomicrobiales</taxon>
        <taxon>Nitrobacteraceae</taxon>
        <taxon>Bradyrhizobium</taxon>
    </lineage>
</organism>
<reference evidence="1" key="1">
    <citation type="submission" date="2022-01" db="EMBL/GenBank/DDBJ databases">
        <title>Genome sequnece data of strain Bradyrhizobium sp. nov.</title>
        <authorList>
            <person name="Zhang J."/>
        </authorList>
    </citation>
    <scope>NUCLEOTIDE SEQUENCE</scope>
    <source>
        <strain evidence="1">WYCCWR 13023</strain>
    </source>
</reference>